<organism evidence="1 2">
    <name type="scientific">Candidatus Wirthbacteria bacterium CG2_30_54_11</name>
    <dbReference type="NCBI Taxonomy" id="1817892"/>
    <lineage>
        <taxon>Bacteria</taxon>
        <taxon>Candidatus Wirthbacteria</taxon>
    </lineage>
</organism>
<dbReference type="AlphaFoldDB" id="A0A1J5II05"/>
<protein>
    <submittedName>
        <fullName evidence="1">Uncharacterized protein</fullName>
    </submittedName>
</protein>
<dbReference type="EMBL" id="MNZT01000078">
    <property type="protein sequence ID" value="OIP96745.1"/>
    <property type="molecule type" value="Genomic_DNA"/>
</dbReference>
<sequence>MYPSLVNKTTSMTSLDAYYQQLRSQGKNSYQRGCRKLSNICYMGSRVNTSPCESQKVPRK</sequence>
<gene>
    <name evidence="1" type="ORF">AUK40_04545</name>
</gene>
<reference evidence="1" key="1">
    <citation type="journal article" date="2016" name="Environ. Microbiol.">
        <title>Genomic resolution of a cold subsurface aquifer community provides metabolic insights for novel microbes adapted to high CO concentrations.</title>
        <authorList>
            <person name="Probst A.J."/>
            <person name="Castelle C.J."/>
            <person name="Singh A."/>
            <person name="Brown C.T."/>
            <person name="Anantharaman K."/>
            <person name="Sharon I."/>
            <person name="Hug L.A."/>
            <person name="Burstein D."/>
            <person name="Emerson J.B."/>
            <person name="Thomas B.C."/>
            <person name="Banfield J.F."/>
        </authorList>
    </citation>
    <scope>NUCLEOTIDE SEQUENCE [LARGE SCALE GENOMIC DNA]</scope>
    <source>
        <strain evidence="1">CG2_30_54_11</strain>
    </source>
</reference>
<dbReference type="STRING" id="1817892.AUK40_04545"/>
<comment type="caution">
    <text evidence="1">The sequence shown here is derived from an EMBL/GenBank/DDBJ whole genome shotgun (WGS) entry which is preliminary data.</text>
</comment>
<evidence type="ECO:0000313" key="1">
    <source>
        <dbReference type="EMBL" id="OIP96745.1"/>
    </source>
</evidence>
<evidence type="ECO:0000313" key="2">
    <source>
        <dbReference type="Proteomes" id="UP000183245"/>
    </source>
</evidence>
<accession>A0A1J5II05</accession>
<name>A0A1J5II05_9BACT</name>
<dbReference type="Proteomes" id="UP000183245">
    <property type="component" value="Unassembled WGS sequence"/>
</dbReference>
<proteinExistence type="predicted"/>